<dbReference type="Pfam" id="PF05402">
    <property type="entry name" value="PqqD"/>
    <property type="match status" value="1"/>
</dbReference>
<evidence type="ECO:0000313" key="1">
    <source>
        <dbReference type="EMBL" id="MBC5995138.1"/>
    </source>
</evidence>
<dbReference type="EMBL" id="JACRWE010000001">
    <property type="protein sequence ID" value="MBC5995138.1"/>
    <property type="molecule type" value="Genomic_DNA"/>
</dbReference>
<keyword evidence="2" id="KW-1185">Reference proteome</keyword>
<name>A0ABR7JK97_9FIRM</name>
<proteinExistence type="predicted"/>
<evidence type="ECO:0000313" key="2">
    <source>
        <dbReference type="Proteomes" id="UP000609849"/>
    </source>
</evidence>
<organism evidence="1 2">
    <name type="scientific">Romboutsia faecis</name>
    <dbReference type="NCBI Taxonomy" id="2764597"/>
    <lineage>
        <taxon>Bacteria</taxon>
        <taxon>Bacillati</taxon>
        <taxon>Bacillota</taxon>
        <taxon>Clostridia</taxon>
        <taxon>Peptostreptococcales</taxon>
        <taxon>Peptostreptococcaceae</taxon>
        <taxon>Romboutsia</taxon>
    </lineage>
</organism>
<dbReference type="InterPro" id="IPR041881">
    <property type="entry name" value="PqqD_sf"/>
</dbReference>
<accession>A0ABR7JK97</accession>
<protein>
    <submittedName>
        <fullName evidence="1">PqqD family protein</fullName>
    </submittedName>
</protein>
<comment type="caution">
    <text evidence="1">The sequence shown here is derived from an EMBL/GenBank/DDBJ whole genome shotgun (WGS) entry which is preliminary data.</text>
</comment>
<dbReference type="Gene3D" id="1.10.10.1150">
    <property type="entry name" value="Coenzyme PQQ synthesis protein D (PqqD)"/>
    <property type="match status" value="1"/>
</dbReference>
<reference evidence="1 2" key="1">
    <citation type="submission" date="2020-08" db="EMBL/GenBank/DDBJ databases">
        <authorList>
            <person name="Liu C."/>
            <person name="Sun Q."/>
        </authorList>
    </citation>
    <scope>NUCLEOTIDE SEQUENCE [LARGE SCALE GENOMIC DNA]</scope>
    <source>
        <strain evidence="1 2">NSJ-18</strain>
    </source>
</reference>
<dbReference type="InterPro" id="IPR008792">
    <property type="entry name" value="PQQD"/>
</dbReference>
<gene>
    <name evidence="1" type="ORF">H8923_00055</name>
</gene>
<sequence>MKKTNKNNKNYLDFIPIINPNINWYVNEKNLVILEIKRNNFFDKIAQKLFNTPHKSDIKLDNHGSFVWQCINGNKSVYDISKEVSNHFGKDAEPLLDRLVAFFNILVDNKFITFNKRG</sequence>
<dbReference type="Proteomes" id="UP000609849">
    <property type="component" value="Unassembled WGS sequence"/>
</dbReference>
<dbReference type="RefSeq" id="WP_153973037.1">
    <property type="nucleotide sequence ID" value="NZ_JACRWE010000001.1"/>
</dbReference>